<dbReference type="NCBIfam" id="TIGR02729">
    <property type="entry name" value="Obg_CgtA"/>
    <property type="match status" value="1"/>
</dbReference>
<dbReference type="InterPro" id="IPR045086">
    <property type="entry name" value="OBG_GTPase"/>
</dbReference>
<protein>
    <submittedName>
        <fullName evidence="9">GTPase ObgE</fullName>
    </submittedName>
</protein>
<dbReference type="GO" id="GO:0042254">
    <property type="term" value="P:ribosome biogenesis"/>
    <property type="evidence" value="ECO:0007669"/>
    <property type="project" value="UniProtKB-UniRule"/>
</dbReference>
<dbReference type="GO" id="GO:0005525">
    <property type="term" value="F:GTP binding"/>
    <property type="evidence" value="ECO:0007669"/>
    <property type="project" value="UniProtKB-KW"/>
</dbReference>
<dbReference type="InterPro" id="IPR006169">
    <property type="entry name" value="GTP1_OBG_dom"/>
</dbReference>
<evidence type="ECO:0000313" key="9">
    <source>
        <dbReference type="EMBL" id="PIR44681.1"/>
    </source>
</evidence>
<sequence>MLIDEVTITVTGGKGGRGAVTFGEDRYSKKPSGGNGGNGGSVVIVADSQVLDLSRFRFEKNFLAPSGVSGRRNKDGAAGSDILLAVPRGTLVYNRASGIENELLEAGQRVVVAKGGLRGRGNRAFSHARASEPKRFEPGKPGGKAVIGLELQLIADVGFIGLPNVGKSSLLNAITKAQSKVANYNFTTLEPHLGVLEDGTILADIPGLIEGASEGKGLGTKFLRHIRRTRVLVHCVSADSVDPMRDYRAIRGELESYGAGLSEKKEILLITKADTVSAEELKAVVKLFRDHAPLAASILDEDSLKKLKKKLCQI</sequence>
<reference evidence="9 10" key="1">
    <citation type="submission" date="2017-09" db="EMBL/GenBank/DDBJ databases">
        <title>Depth-based differentiation of microbial function through sediment-hosted aquifers and enrichment of novel symbionts in the deep terrestrial subsurface.</title>
        <authorList>
            <person name="Probst A.J."/>
            <person name="Ladd B."/>
            <person name="Jarett J.K."/>
            <person name="Geller-Mcgrath D.E."/>
            <person name="Sieber C.M."/>
            <person name="Emerson J.B."/>
            <person name="Anantharaman K."/>
            <person name="Thomas B.C."/>
            <person name="Malmstrom R."/>
            <person name="Stieglmeier M."/>
            <person name="Klingl A."/>
            <person name="Woyke T."/>
            <person name="Ryan C.M."/>
            <person name="Banfield J.F."/>
        </authorList>
    </citation>
    <scope>NUCLEOTIDE SEQUENCE [LARGE SCALE GENOMIC DNA]</scope>
    <source>
        <strain evidence="9">CG10_big_fil_rev_8_21_14_0_10_51_16</strain>
    </source>
</reference>
<evidence type="ECO:0000256" key="2">
    <source>
        <dbReference type="ARBA" id="ARBA00022490"/>
    </source>
</evidence>
<dbReference type="InterPro" id="IPR031167">
    <property type="entry name" value="G_OBG"/>
</dbReference>
<keyword evidence="2" id="KW-0963">Cytoplasm</keyword>
<organism evidence="9 10">
    <name type="scientific">Candidatus Vogelbacteria bacterium CG10_big_fil_rev_8_21_14_0_10_51_16</name>
    <dbReference type="NCBI Taxonomy" id="1975045"/>
    <lineage>
        <taxon>Bacteria</taxon>
        <taxon>Candidatus Vogeliibacteriota</taxon>
    </lineage>
</organism>
<evidence type="ECO:0000259" key="8">
    <source>
        <dbReference type="PROSITE" id="PS51883"/>
    </source>
</evidence>
<comment type="caution">
    <text evidence="9">The sequence shown here is derived from an EMBL/GenBank/DDBJ whole genome shotgun (WGS) entry which is preliminary data.</text>
</comment>
<dbReference type="Proteomes" id="UP000228767">
    <property type="component" value="Unassembled WGS sequence"/>
</dbReference>
<dbReference type="CDD" id="cd01898">
    <property type="entry name" value="Obg"/>
    <property type="match status" value="1"/>
</dbReference>
<keyword evidence="3" id="KW-0547">Nucleotide-binding</keyword>
<dbReference type="NCBIfam" id="NF008956">
    <property type="entry name" value="PRK12299.1"/>
    <property type="match status" value="1"/>
</dbReference>
<dbReference type="PROSITE" id="PS51710">
    <property type="entry name" value="G_OBG"/>
    <property type="match status" value="1"/>
</dbReference>
<dbReference type="Gene3D" id="2.70.210.12">
    <property type="entry name" value="GTP1/OBG domain"/>
    <property type="match status" value="1"/>
</dbReference>
<dbReference type="EMBL" id="PCYI01000021">
    <property type="protein sequence ID" value="PIR44681.1"/>
    <property type="molecule type" value="Genomic_DNA"/>
</dbReference>
<name>A0A2H0RDQ4_9BACT</name>
<dbReference type="Pfam" id="PF01926">
    <property type="entry name" value="MMR_HSR1"/>
    <property type="match status" value="1"/>
</dbReference>
<comment type="similarity">
    <text evidence="1">Belongs to the TRAFAC class OBG-HflX-like GTPase superfamily. OBG GTPase family.</text>
</comment>
<dbReference type="PRINTS" id="PR00326">
    <property type="entry name" value="GTP1OBG"/>
</dbReference>
<gene>
    <name evidence="9" type="ORF">COV10_03235</name>
</gene>
<dbReference type="InterPro" id="IPR014100">
    <property type="entry name" value="GTP-bd_Obg/CgtA"/>
</dbReference>
<keyword evidence="4" id="KW-0378">Hydrolase</keyword>
<keyword evidence="5" id="KW-0460">Magnesium</keyword>
<evidence type="ECO:0000256" key="3">
    <source>
        <dbReference type="ARBA" id="ARBA00022741"/>
    </source>
</evidence>
<dbReference type="GO" id="GO:0003924">
    <property type="term" value="F:GTPase activity"/>
    <property type="evidence" value="ECO:0007669"/>
    <property type="project" value="InterPro"/>
</dbReference>
<dbReference type="PROSITE" id="PS51883">
    <property type="entry name" value="OBG"/>
    <property type="match status" value="1"/>
</dbReference>
<evidence type="ECO:0000256" key="5">
    <source>
        <dbReference type="ARBA" id="ARBA00022842"/>
    </source>
</evidence>
<dbReference type="AlphaFoldDB" id="A0A2H0RDQ4"/>
<dbReference type="Pfam" id="PF01018">
    <property type="entry name" value="GTP1_OBG"/>
    <property type="match status" value="1"/>
</dbReference>
<evidence type="ECO:0000256" key="4">
    <source>
        <dbReference type="ARBA" id="ARBA00022801"/>
    </source>
</evidence>
<dbReference type="InterPro" id="IPR006074">
    <property type="entry name" value="GTP1-OBG_CS"/>
</dbReference>
<dbReference type="PANTHER" id="PTHR11702">
    <property type="entry name" value="DEVELOPMENTALLY REGULATED GTP-BINDING PROTEIN-RELATED"/>
    <property type="match status" value="1"/>
</dbReference>
<feature type="domain" description="Obg" evidence="8">
    <location>
        <begin position="1"/>
        <end position="154"/>
    </location>
</feature>
<dbReference type="InterPro" id="IPR036726">
    <property type="entry name" value="GTP1_OBG_dom_sf"/>
</dbReference>
<evidence type="ECO:0000259" key="7">
    <source>
        <dbReference type="PROSITE" id="PS51710"/>
    </source>
</evidence>
<dbReference type="SUPFAM" id="SSF82051">
    <property type="entry name" value="Obg GTP-binding protein N-terminal domain"/>
    <property type="match status" value="1"/>
</dbReference>
<proteinExistence type="inferred from homology"/>
<dbReference type="PIRSF" id="PIRSF002401">
    <property type="entry name" value="GTP_bd_Obg/CgtA"/>
    <property type="match status" value="1"/>
</dbReference>
<evidence type="ECO:0000256" key="6">
    <source>
        <dbReference type="ARBA" id="ARBA00023134"/>
    </source>
</evidence>
<accession>A0A2H0RDQ4</accession>
<dbReference type="PANTHER" id="PTHR11702:SF31">
    <property type="entry name" value="MITOCHONDRIAL RIBOSOME-ASSOCIATED GTPASE 2"/>
    <property type="match status" value="1"/>
</dbReference>
<feature type="domain" description="OBG-type G" evidence="7">
    <location>
        <begin position="155"/>
        <end position="314"/>
    </location>
</feature>
<dbReference type="SUPFAM" id="SSF52540">
    <property type="entry name" value="P-loop containing nucleoside triphosphate hydrolases"/>
    <property type="match status" value="1"/>
</dbReference>
<evidence type="ECO:0000256" key="1">
    <source>
        <dbReference type="ARBA" id="ARBA00007699"/>
    </source>
</evidence>
<keyword evidence="6" id="KW-0342">GTP-binding</keyword>
<dbReference type="InterPro" id="IPR006073">
    <property type="entry name" value="GTP-bd"/>
</dbReference>
<dbReference type="Gene3D" id="3.40.50.300">
    <property type="entry name" value="P-loop containing nucleotide triphosphate hydrolases"/>
    <property type="match status" value="1"/>
</dbReference>
<dbReference type="FunFam" id="2.70.210.12:FF:000001">
    <property type="entry name" value="GTPase Obg"/>
    <property type="match status" value="1"/>
</dbReference>
<dbReference type="PROSITE" id="PS00905">
    <property type="entry name" value="GTP1_OBG"/>
    <property type="match status" value="1"/>
</dbReference>
<evidence type="ECO:0000313" key="10">
    <source>
        <dbReference type="Proteomes" id="UP000228767"/>
    </source>
</evidence>
<dbReference type="GO" id="GO:0000287">
    <property type="term" value="F:magnesium ion binding"/>
    <property type="evidence" value="ECO:0007669"/>
    <property type="project" value="InterPro"/>
</dbReference>
<dbReference type="InterPro" id="IPR027417">
    <property type="entry name" value="P-loop_NTPase"/>
</dbReference>